<protein>
    <submittedName>
        <fullName evidence="4">Uncharacterized protein</fullName>
    </submittedName>
</protein>
<dbReference type="InterPro" id="IPR002110">
    <property type="entry name" value="Ankyrin_rpt"/>
</dbReference>
<organism evidence="4 5">
    <name type="scientific">Xanthomonas pisi</name>
    <dbReference type="NCBI Taxonomy" id="56457"/>
    <lineage>
        <taxon>Bacteria</taxon>
        <taxon>Pseudomonadati</taxon>
        <taxon>Pseudomonadota</taxon>
        <taxon>Gammaproteobacteria</taxon>
        <taxon>Lysobacterales</taxon>
        <taxon>Lysobacteraceae</taxon>
        <taxon>Xanthomonas</taxon>
    </lineage>
</organism>
<comment type="caution">
    <text evidence="4">The sequence shown here is derived from an EMBL/GenBank/DDBJ whole genome shotgun (WGS) entry which is preliminary data.</text>
</comment>
<keyword evidence="1" id="KW-0677">Repeat</keyword>
<name>A0A2S7D3B5_9XANT</name>
<accession>A0A2S7D3B5</accession>
<dbReference type="SUPFAM" id="SSF48403">
    <property type="entry name" value="Ankyrin repeat"/>
    <property type="match status" value="1"/>
</dbReference>
<evidence type="ECO:0000256" key="3">
    <source>
        <dbReference type="PROSITE-ProRule" id="PRU00023"/>
    </source>
</evidence>
<feature type="repeat" description="ANK" evidence="3">
    <location>
        <begin position="64"/>
        <end position="96"/>
    </location>
</feature>
<dbReference type="PANTHER" id="PTHR24171">
    <property type="entry name" value="ANKYRIN REPEAT DOMAIN-CONTAINING PROTEIN 39-RELATED"/>
    <property type="match status" value="1"/>
</dbReference>
<dbReference type="PANTHER" id="PTHR24171:SF9">
    <property type="entry name" value="ANKYRIN REPEAT DOMAIN-CONTAINING PROTEIN 39"/>
    <property type="match status" value="1"/>
</dbReference>
<keyword evidence="5" id="KW-1185">Reference proteome</keyword>
<dbReference type="AlphaFoldDB" id="A0A2S7D3B5"/>
<evidence type="ECO:0000313" key="5">
    <source>
        <dbReference type="Proteomes" id="UP000238191"/>
    </source>
</evidence>
<proteinExistence type="predicted"/>
<sequence length="123" mass="13209">MSYAAPANDLFAEGQCKEAYEYHFLNRATAFGDWNGVKLLLDGGADANGSGYDKTLECLTYPGEFSSPLSLAVRDKSIEIVKLMLEAGADPNVVEGEAITPVGIARARGFTEILQLLLQHGGR</sequence>
<dbReference type="SMART" id="SM00248">
    <property type="entry name" value="ANK"/>
    <property type="match status" value="2"/>
</dbReference>
<dbReference type="PROSITE" id="PS50088">
    <property type="entry name" value="ANK_REPEAT"/>
    <property type="match status" value="1"/>
</dbReference>
<evidence type="ECO:0000256" key="2">
    <source>
        <dbReference type="ARBA" id="ARBA00023043"/>
    </source>
</evidence>
<dbReference type="Pfam" id="PF13637">
    <property type="entry name" value="Ank_4"/>
    <property type="match status" value="1"/>
</dbReference>
<dbReference type="Proteomes" id="UP000238191">
    <property type="component" value="Unassembled WGS sequence"/>
</dbReference>
<dbReference type="InterPro" id="IPR036770">
    <property type="entry name" value="Ankyrin_rpt-contain_sf"/>
</dbReference>
<dbReference type="PROSITE" id="PS50297">
    <property type="entry name" value="ANK_REP_REGION"/>
    <property type="match status" value="1"/>
</dbReference>
<evidence type="ECO:0000256" key="1">
    <source>
        <dbReference type="ARBA" id="ARBA00022737"/>
    </source>
</evidence>
<evidence type="ECO:0000313" key="4">
    <source>
        <dbReference type="EMBL" id="PPU68326.1"/>
    </source>
</evidence>
<keyword evidence="2 3" id="KW-0040">ANK repeat</keyword>
<gene>
    <name evidence="4" type="ORF">XpiCFBP4643_09730</name>
</gene>
<dbReference type="EMBL" id="MDEI01000007">
    <property type="protein sequence ID" value="PPU68326.1"/>
    <property type="molecule type" value="Genomic_DNA"/>
</dbReference>
<reference evidence="5" key="1">
    <citation type="submission" date="2016-08" db="EMBL/GenBank/DDBJ databases">
        <authorList>
            <person name="Merda D."/>
            <person name="Briand M."/>
            <person name="Taghouti G."/>
            <person name="Carrere S."/>
            <person name="Gouzy J."/>
            <person name="Portier P."/>
            <person name="Jacques M.-A."/>
            <person name="Fischer-Le Saux M."/>
        </authorList>
    </citation>
    <scope>NUCLEOTIDE SEQUENCE [LARGE SCALE GENOMIC DNA]</scope>
    <source>
        <strain evidence="5">CFBP4643</strain>
    </source>
</reference>
<dbReference type="Gene3D" id="1.25.40.20">
    <property type="entry name" value="Ankyrin repeat-containing domain"/>
    <property type="match status" value="1"/>
</dbReference>